<gene>
    <name evidence="13" type="primary">ACYPI000329</name>
</gene>
<keyword evidence="7" id="KW-0067">ATP-binding</keyword>
<dbReference type="InterPro" id="IPR000719">
    <property type="entry name" value="Prot_kinase_dom"/>
</dbReference>
<dbReference type="PANTHER" id="PTHR24356">
    <property type="entry name" value="SERINE/THREONINE-PROTEIN KINASE"/>
    <property type="match status" value="1"/>
</dbReference>
<dbReference type="PROSITE" id="PS50011">
    <property type="entry name" value="PROTEIN_KINASE_DOM"/>
    <property type="match status" value="1"/>
</dbReference>
<proteinExistence type="evidence at transcript level"/>
<evidence type="ECO:0000259" key="11">
    <source>
        <dbReference type="PROSITE" id="PS50011"/>
    </source>
</evidence>
<protein>
    <recommendedName>
        <fullName evidence="2">non-specific serine/threonine protein kinase</fullName>
        <ecNumber evidence="2">2.7.11.1</ecNumber>
    </recommendedName>
</protein>
<keyword evidence="5" id="KW-0547">Nucleotide-binding</keyword>
<dbReference type="SUPFAM" id="SSF56112">
    <property type="entry name" value="Protein kinase-like (PK-like)"/>
    <property type="match status" value="1"/>
</dbReference>
<dbReference type="AlphaFoldDB" id="C4WW72"/>
<evidence type="ECO:0000256" key="9">
    <source>
        <dbReference type="ARBA" id="ARBA00048679"/>
    </source>
</evidence>
<evidence type="ECO:0000256" key="1">
    <source>
        <dbReference type="ARBA" id="ARBA00009903"/>
    </source>
</evidence>
<dbReference type="OrthoDB" id="10070999at2759"/>
<accession>C4WW72</accession>
<keyword evidence="6" id="KW-0418">Kinase</keyword>
<reference evidence="13" key="1">
    <citation type="submission" date="2009-06" db="EMBL/GenBank/DDBJ databases">
        <title>A full-length cDNA resource of the pea aphid, Acyrthosiphon pisum.</title>
        <authorList>
            <person name="Shigenobu S."/>
            <person name="Nakabachi A."/>
            <person name="Richards S."/>
        </authorList>
    </citation>
    <scope>NUCLEOTIDE SEQUENCE</scope>
    <source>
        <strain evidence="13">LSR1</strain>
        <tissue evidence="13">Whole body</tissue>
    </source>
</reference>
<comment type="similarity">
    <text evidence="1">Belongs to the protein kinase superfamily. AGC Ser/Thr protein kinase family.</text>
</comment>
<evidence type="ECO:0000256" key="3">
    <source>
        <dbReference type="ARBA" id="ARBA00022527"/>
    </source>
</evidence>
<dbReference type="EC" id="2.7.11.1" evidence="2"/>
<feature type="domain" description="AGC-kinase C-terminal" evidence="12">
    <location>
        <begin position="77"/>
        <end position="141"/>
    </location>
</feature>
<evidence type="ECO:0000256" key="7">
    <source>
        <dbReference type="ARBA" id="ARBA00022840"/>
    </source>
</evidence>
<feature type="domain" description="Protein kinase" evidence="11">
    <location>
        <begin position="1"/>
        <end position="76"/>
    </location>
</feature>
<evidence type="ECO:0000256" key="5">
    <source>
        <dbReference type="ARBA" id="ARBA00022741"/>
    </source>
</evidence>
<evidence type="ECO:0000313" key="13">
    <source>
        <dbReference type="EMBL" id="BAH72142.1"/>
    </source>
</evidence>
<keyword evidence="3" id="KW-0723">Serine/threonine-protein kinase</keyword>
<dbReference type="EMBL" id="AK341895">
    <property type="protein sequence ID" value="BAH72142.1"/>
    <property type="molecule type" value="mRNA"/>
</dbReference>
<name>C4WW72_ACYPI</name>
<evidence type="ECO:0000256" key="2">
    <source>
        <dbReference type="ARBA" id="ARBA00012513"/>
    </source>
</evidence>
<dbReference type="Gene3D" id="3.30.200.20">
    <property type="entry name" value="Phosphorylase Kinase, domain 1"/>
    <property type="match status" value="1"/>
</dbReference>
<keyword evidence="4" id="KW-0808">Transferase</keyword>
<comment type="catalytic activity">
    <reaction evidence="9">
        <text>L-seryl-[protein] + ATP = O-phospho-L-seryl-[protein] + ADP + H(+)</text>
        <dbReference type="Rhea" id="RHEA:17989"/>
        <dbReference type="Rhea" id="RHEA-COMP:9863"/>
        <dbReference type="Rhea" id="RHEA-COMP:11604"/>
        <dbReference type="ChEBI" id="CHEBI:15378"/>
        <dbReference type="ChEBI" id="CHEBI:29999"/>
        <dbReference type="ChEBI" id="CHEBI:30616"/>
        <dbReference type="ChEBI" id="CHEBI:83421"/>
        <dbReference type="ChEBI" id="CHEBI:456216"/>
        <dbReference type="EC" id="2.7.11.1"/>
    </reaction>
</comment>
<dbReference type="GO" id="GO:0035556">
    <property type="term" value="P:intracellular signal transduction"/>
    <property type="evidence" value="ECO:0007669"/>
    <property type="project" value="TreeGrafter"/>
</dbReference>
<dbReference type="GO" id="GO:0004674">
    <property type="term" value="F:protein serine/threonine kinase activity"/>
    <property type="evidence" value="ECO:0007669"/>
    <property type="project" value="UniProtKB-KW"/>
</dbReference>
<evidence type="ECO:0000256" key="8">
    <source>
        <dbReference type="ARBA" id="ARBA00047899"/>
    </source>
</evidence>
<evidence type="ECO:0000256" key="10">
    <source>
        <dbReference type="SAM" id="MobiDB-lite"/>
    </source>
</evidence>
<evidence type="ECO:0000256" key="6">
    <source>
        <dbReference type="ARBA" id="ARBA00022777"/>
    </source>
</evidence>
<dbReference type="PANTHER" id="PTHR24356:SF414">
    <property type="entry name" value="NON-SPECIFIC SERINE_THREONINE PROTEIN KINASE"/>
    <property type="match status" value="1"/>
</dbReference>
<comment type="catalytic activity">
    <reaction evidence="8">
        <text>L-threonyl-[protein] + ATP = O-phospho-L-threonyl-[protein] + ADP + H(+)</text>
        <dbReference type="Rhea" id="RHEA:46608"/>
        <dbReference type="Rhea" id="RHEA-COMP:11060"/>
        <dbReference type="Rhea" id="RHEA-COMP:11605"/>
        <dbReference type="ChEBI" id="CHEBI:15378"/>
        <dbReference type="ChEBI" id="CHEBI:30013"/>
        <dbReference type="ChEBI" id="CHEBI:30616"/>
        <dbReference type="ChEBI" id="CHEBI:61977"/>
        <dbReference type="ChEBI" id="CHEBI:456216"/>
        <dbReference type="EC" id="2.7.11.1"/>
    </reaction>
</comment>
<dbReference type="InterPro" id="IPR050236">
    <property type="entry name" value="Ser_Thr_kinase_AGC"/>
</dbReference>
<dbReference type="InterPro" id="IPR000961">
    <property type="entry name" value="AGC-kinase_C"/>
</dbReference>
<dbReference type="InterPro" id="IPR011009">
    <property type="entry name" value="Kinase-like_dom_sf"/>
</dbReference>
<dbReference type="PROSITE" id="PS51285">
    <property type="entry name" value="AGC_KINASE_CTER"/>
    <property type="match status" value="1"/>
</dbReference>
<feature type="region of interest" description="Disordered" evidence="10">
    <location>
        <begin position="169"/>
        <end position="215"/>
    </location>
</feature>
<organism evidence="13">
    <name type="scientific">Acyrthosiphon pisum</name>
    <name type="common">Pea aphid</name>
    <dbReference type="NCBI Taxonomy" id="7029"/>
    <lineage>
        <taxon>Eukaryota</taxon>
        <taxon>Metazoa</taxon>
        <taxon>Ecdysozoa</taxon>
        <taxon>Arthropoda</taxon>
        <taxon>Hexapoda</taxon>
        <taxon>Insecta</taxon>
        <taxon>Pterygota</taxon>
        <taxon>Neoptera</taxon>
        <taxon>Paraneoptera</taxon>
        <taxon>Hemiptera</taxon>
        <taxon>Sternorrhyncha</taxon>
        <taxon>Aphidomorpha</taxon>
        <taxon>Aphidoidea</taxon>
        <taxon>Aphididae</taxon>
        <taxon>Macrosiphini</taxon>
        <taxon>Acyrthosiphon</taxon>
    </lineage>
</organism>
<evidence type="ECO:0000259" key="12">
    <source>
        <dbReference type="PROSITE" id="PS51285"/>
    </source>
</evidence>
<dbReference type="Gene3D" id="1.10.510.10">
    <property type="entry name" value="Transferase(Phosphotransferase) domain 1"/>
    <property type="match status" value="1"/>
</dbReference>
<sequence>MGIILYEFLVGCVPFFGETPEELFAHTVNDDIEWPDENEWPIQPEAKNIISSLLQQNPRDRLGTGGSHEVKDHPYFYGVDWNSLLRQKAEFMPQLGNEEDTSYFDSRTDRYSHEIDEDTDDDSLILGTFSSCSPQFKKVASKLSMSNEYSSLSPSVNYKDDSLSINTGMFDTSASEGETVDESLKSPIAKKTTIDKSQNEDNESNTQISRRRRLYSKESIPKFSISIEDDRSP</sequence>
<dbReference type="GO" id="GO:0005524">
    <property type="term" value="F:ATP binding"/>
    <property type="evidence" value="ECO:0007669"/>
    <property type="project" value="UniProtKB-KW"/>
</dbReference>
<evidence type="ECO:0000256" key="4">
    <source>
        <dbReference type="ARBA" id="ARBA00022679"/>
    </source>
</evidence>